<accession>A0AAW2RRG3</accession>
<dbReference type="EMBL" id="JACGWM010000003">
    <property type="protein sequence ID" value="KAL0382553.1"/>
    <property type="molecule type" value="Genomic_DNA"/>
</dbReference>
<evidence type="ECO:0000256" key="3">
    <source>
        <dbReference type="ARBA" id="ARBA00022475"/>
    </source>
</evidence>
<evidence type="ECO:0000256" key="4">
    <source>
        <dbReference type="ARBA" id="ARBA00022614"/>
    </source>
</evidence>
<dbReference type="InterPro" id="IPR032675">
    <property type="entry name" value="LRR_dom_sf"/>
</dbReference>
<gene>
    <name evidence="11" type="ORF">Scaly_0542600</name>
</gene>
<evidence type="ECO:0000256" key="1">
    <source>
        <dbReference type="ARBA" id="ARBA00004236"/>
    </source>
</evidence>
<sequence length="346" mass="37857">MKLKPTKFRNLLQLPPPPCSFLLLFSVLLLVDYGVGWDEVGLVSTRQTGLHFWSSSLISKTLSTLWQPGMLQLLVTGRVSPSPPRPADSPPSTSLPSICLAHFTPLSATSLSLKPSFYLAMLFRGSLPFCFGLFSTLKTLDLSYNMFGGPFPQPLVMLNQLTELDLSHNAFAGEIPVWVGNFSLKLEKLNLGFNAFRGEMPASLYYAMSLRYLDLSQNYLMGSLADFNQALVYLNLESNSFSGTLPCFLSSSQSLSVLNLANNSIMGGIPACISSCHGLTQLNLSSNELQYGISPRLVFSEKLVVLDLSFNGLSGDLPRNIVETPEKSGLCSLIYLITSSLVIFPQ</sequence>
<comment type="caution">
    <text evidence="11">The sequence shown here is derived from an EMBL/GenBank/DDBJ whole genome shotgun (WGS) entry which is preliminary data.</text>
</comment>
<dbReference type="AlphaFoldDB" id="A0AAW2RRG3"/>
<keyword evidence="4" id="KW-0433">Leucine-rich repeat</keyword>
<dbReference type="PANTHER" id="PTHR48061:SF2">
    <property type="entry name" value="RECEPTOR LIKE PROTEIN 30-LIKE"/>
    <property type="match status" value="1"/>
</dbReference>
<evidence type="ECO:0000256" key="2">
    <source>
        <dbReference type="ARBA" id="ARBA00004479"/>
    </source>
</evidence>
<reference evidence="11" key="2">
    <citation type="journal article" date="2024" name="Plant">
        <title>Genomic evolution and insights into agronomic trait innovations of Sesamum species.</title>
        <authorList>
            <person name="Miao H."/>
            <person name="Wang L."/>
            <person name="Qu L."/>
            <person name="Liu H."/>
            <person name="Sun Y."/>
            <person name="Le M."/>
            <person name="Wang Q."/>
            <person name="Wei S."/>
            <person name="Zheng Y."/>
            <person name="Lin W."/>
            <person name="Duan Y."/>
            <person name="Cao H."/>
            <person name="Xiong S."/>
            <person name="Wang X."/>
            <person name="Wei L."/>
            <person name="Li C."/>
            <person name="Ma Q."/>
            <person name="Ju M."/>
            <person name="Zhao R."/>
            <person name="Li G."/>
            <person name="Mu C."/>
            <person name="Tian Q."/>
            <person name="Mei H."/>
            <person name="Zhang T."/>
            <person name="Gao T."/>
            <person name="Zhang H."/>
        </authorList>
    </citation>
    <scope>NUCLEOTIDE SEQUENCE</scope>
    <source>
        <strain evidence="11">KEN8</strain>
    </source>
</reference>
<evidence type="ECO:0000256" key="8">
    <source>
        <dbReference type="ARBA" id="ARBA00022989"/>
    </source>
</evidence>
<dbReference type="SUPFAM" id="SSF52058">
    <property type="entry name" value="L domain-like"/>
    <property type="match status" value="1"/>
</dbReference>
<reference evidence="11" key="1">
    <citation type="submission" date="2020-06" db="EMBL/GenBank/DDBJ databases">
        <authorList>
            <person name="Li T."/>
            <person name="Hu X."/>
            <person name="Zhang T."/>
            <person name="Song X."/>
            <person name="Zhang H."/>
            <person name="Dai N."/>
            <person name="Sheng W."/>
            <person name="Hou X."/>
            <person name="Wei L."/>
        </authorList>
    </citation>
    <scope>NUCLEOTIDE SEQUENCE</scope>
    <source>
        <strain evidence="11">KEN8</strain>
        <tissue evidence="11">Leaf</tissue>
    </source>
</reference>
<comment type="subcellular location">
    <subcellularLocation>
        <location evidence="1">Cell membrane</location>
    </subcellularLocation>
    <subcellularLocation>
        <location evidence="2">Membrane</location>
        <topology evidence="2">Single-pass type I membrane protein</topology>
    </subcellularLocation>
</comment>
<evidence type="ECO:0000256" key="10">
    <source>
        <dbReference type="ARBA" id="ARBA00023180"/>
    </source>
</evidence>
<evidence type="ECO:0000256" key="7">
    <source>
        <dbReference type="ARBA" id="ARBA00022737"/>
    </source>
</evidence>
<keyword evidence="9" id="KW-0472">Membrane</keyword>
<evidence type="ECO:0000256" key="5">
    <source>
        <dbReference type="ARBA" id="ARBA00022692"/>
    </source>
</evidence>
<dbReference type="Pfam" id="PF13855">
    <property type="entry name" value="LRR_8"/>
    <property type="match status" value="1"/>
</dbReference>
<proteinExistence type="predicted"/>
<keyword evidence="6" id="KW-0732">Signal</keyword>
<keyword evidence="5" id="KW-0812">Transmembrane</keyword>
<evidence type="ECO:0000313" key="11">
    <source>
        <dbReference type="EMBL" id="KAL0382553.1"/>
    </source>
</evidence>
<dbReference type="PANTHER" id="PTHR48061">
    <property type="entry name" value="LEUCINE-RICH REPEAT RECEPTOR PROTEIN KINASE EMS1-LIKE-RELATED"/>
    <property type="match status" value="1"/>
</dbReference>
<name>A0AAW2RRG3_9LAMI</name>
<keyword evidence="10" id="KW-0325">Glycoprotein</keyword>
<evidence type="ECO:0000256" key="6">
    <source>
        <dbReference type="ARBA" id="ARBA00022729"/>
    </source>
</evidence>
<evidence type="ECO:0000256" key="9">
    <source>
        <dbReference type="ARBA" id="ARBA00023136"/>
    </source>
</evidence>
<dbReference type="InterPro" id="IPR046956">
    <property type="entry name" value="RLP23-like"/>
</dbReference>
<keyword evidence="3" id="KW-1003">Cell membrane</keyword>
<organism evidence="11">
    <name type="scientific">Sesamum calycinum</name>
    <dbReference type="NCBI Taxonomy" id="2727403"/>
    <lineage>
        <taxon>Eukaryota</taxon>
        <taxon>Viridiplantae</taxon>
        <taxon>Streptophyta</taxon>
        <taxon>Embryophyta</taxon>
        <taxon>Tracheophyta</taxon>
        <taxon>Spermatophyta</taxon>
        <taxon>Magnoliopsida</taxon>
        <taxon>eudicotyledons</taxon>
        <taxon>Gunneridae</taxon>
        <taxon>Pentapetalae</taxon>
        <taxon>asterids</taxon>
        <taxon>lamiids</taxon>
        <taxon>Lamiales</taxon>
        <taxon>Pedaliaceae</taxon>
        <taxon>Sesamum</taxon>
    </lineage>
</organism>
<dbReference type="InterPro" id="IPR001611">
    <property type="entry name" value="Leu-rich_rpt"/>
</dbReference>
<keyword evidence="7" id="KW-0677">Repeat</keyword>
<dbReference type="Gene3D" id="3.80.10.10">
    <property type="entry name" value="Ribonuclease Inhibitor"/>
    <property type="match status" value="2"/>
</dbReference>
<keyword evidence="8" id="KW-1133">Transmembrane helix</keyword>
<dbReference type="GO" id="GO:0005886">
    <property type="term" value="C:plasma membrane"/>
    <property type="evidence" value="ECO:0007669"/>
    <property type="project" value="UniProtKB-SubCell"/>
</dbReference>
<protein>
    <submittedName>
        <fullName evidence="11">Uncharacterized protein</fullName>
    </submittedName>
</protein>
<dbReference type="FunFam" id="3.80.10.10:FF:000383">
    <property type="entry name" value="Leucine-rich repeat receptor protein kinase EMS1"/>
    <property type="match status" value="1"/>
</dbReference>
<dbReference type="Pfam" id="PF00560">
    <property type="entry name" value="LRR_1"/>
    <property type="match status" value="4"/>
</dbReference>
<dbReference type="FunFam" id="3.80.10.10:FF:000041">
    <property type="entry name" value="LRR receptor-like serine/threonine-protein kinase ERECTA"/>
    <property type="match status" value="1"/>
</dbReference>